<proteinExistence type="predicted"/>
<evidence type="ECO:0000313" key="2">
    <source>
        <dbReference type="EMBL" id="PIZ62415.1"/>
    </source>
</evidence>
<protein>
    <submittedName>
        <fullName evidence="2">Uncharacterized protein</fullName>
    </submittedName>
</protein>
<evidence type="ECO:0000256" key="1">
    <source>
        <dbReference type="SAM" id="Phobius"/>
    </source>
</evidence>
<gene>
    <name evidence="2" type="ORF">COY16_04420</name>
</gene>
<comment type="caution">
    <text evidence="2">The sequence shown here is derived from an EMBL/GenBank/DDBJ whole genome shotgun (WGS) entry which is preliminary data.</text>
</comment>
<organism evidence="2 3">
    <name type="scientific">Candidatus Roizmanbacteria bacterium CG_4_10_14_0_2_um_filter_39_13</name>
    <dbReference type="NCBI Taxonomy" id="1974825"/>
    <lineage>
        <taxon>Bacteria</taxon>
        <taxon>Candidatus Roizmaniibacteriota</taxon>
    </lineage>
</organism>
<dbReference type="AlphaFoldDB" id="A0A2M7TXB3"/>
<feature type="transmembrane region" description="Helical" evidence="1">
    <location>
        <begin position="64"/>
        <end position="89"/>
    </location>
</feature>
<keyword evidence="1" id="KW-1133">Transmembrane helix</keyword>
<dbReference type="Proteomes" id="UP000228503">
    <property type="component" value="Unassembled WGS sequence"/>
</dbReference>
<keyword evidence="1" id="KW-0472">Membrane</keyword>
<feature type="transmembrane region" description="Helical" evidence="1">
    <location>
        <begin position="7"/>
        <end position="33"/>
    </location>
</feature>
<name>A0A2M7TXB3_9BACT</name>
<reference evidence="3" key="1">
    <citation type="submission" date="2017-09" db="EMBL/GenBank/DDBJ databases">
        <title>Depth-based differentiation of microbial function through sediment-hosted aquifers and enrichment of novel symbionts in the deep terrestrial subsurface.</title>
        <authorList>
            <person name="Probst A.J."/>
            <person name="Ladd B."/>
            <person name="Jarett J.K."/>
            <person name="Geller-Mcgrath D.E."/>
            <person name="Sieber C.M.K."/>
            <person name="Emerson J.B."/>
            <person name="Anantharaman K."/>
            <person name="Thomas B.C."/>
            <person name="Malmstrom R."/>
            <person name="Stieglmeier M."/>
            <person name="Klingl A."/>
            <person name="Woyke T."/>
            <person name="Ryan C.M."/>
            <person name="Banfield J.F."/>
        </authorList>
    </citation>
    <scope>NUCLEOTIDE SEQUENCE [LARGE SCALE GENOMIC DNA]</scope>
</reference>
<sequence>MNQQTSGFLYWLSLIAIEFILLFFGISAIYQGIRGLSGKKMKLLLKDHYSNLISSDSVEGIRGYFWGAVYIIFGCAMVGVGLLAIYHIVS</sequence>
<evidence type="ECO:0000313" key="3">
    <source>
        <dbReference type="Proteomes" id="UP000228503"/>
    </source>
</evidence>
<keyword evidence="1" id="KW-0812">Transmembrane</keyword>
<accession>A0A2M7TXB3</accession>
<dbReference type="EMBL" id="PFOB01000056">
    <property type="protein sequence ID" value="PIZ62415.1"/>
    <property type="molecule type" value="Genomic_DNA"/>
</dbReference>